<evidence type="ECO:0000313" key="3">
    <source>
        <dbReference type="Proteomes" id="UP000325122"/>
    </source>
</evidence>
<gene>
    <name evidence="2" type="ORF">F1654_02740</name>
</gene>
<dbReference type="RefSeq" id="WP_150021963.1">
    <property type="nucleotide sequence ID" value="NZ_VWOJ01000001.1"/>
</dbReference>
<name>A0A5M6ZJD8_9PROT</name>
<reference evidence="2 3" key="1">
    <citation type="submission" date="2019-09" db="EMBL/GenBank/DDBJ databases">
        <authorList>
            <person name="Kevbrin V."/>
            <person name="Grouzdev D.S."/>
        </authorList>
    </citation>
    <scope>NUCLEOTIDE SEQUENCE [LARGE SCALE GENOMIC DNA]</scope>
    <source>
        <strain evidence="2 3">G-192</strain>
    </source>
</reference>
<feature type="region of interest" description="Disordered" evidence="1">
    <location>
        <begin position="1"/>
        <end position="30"/>
    </location>
</feature>
<evidence type="ECO:0000256" key="1">
    <source>
        <dbReference type="SAM" id="MobiDB-lite"/>
    </source>
</evidence>
<keyword evidence="3" id="KW-1185">Reference proteome</keyword>
<protein>
    <submittedName>
        <fullName evidence="2">Uncharacterized protein</fullName>
    </submittedName>
</protein>
<sequence length="68" mass="7747">MTLTVQLRQAERGASPRQPVEMGAPASGEEPSLLKGVKLMWFLPVSFSLDMKKTRTSWRVRIRVFVMI</sequence>
<dbReference type="AlphaFoldDB" id="A0A5M6ZJD8"/>
<comment type="caution">
    <text evidence="2">The sequence shown here is derived from an EMBL/GenBank/DDBJ whole genome shotgun (WGS) entry which is preliminary data.</text>
</comment>
<dbReference type="EMBL" id="VWOJ01000001">
    <property type="protein sequence ID" value="KAA5804932.1"/>
    <property type="molecule type" value="Genomic_DNA"/>
</dbReference>
<dbReference type="Proteomes" id="UP000325122">
    <property type="component" value="Unassembled WGS sequence"/>
</dbReference>
<accession>A0A5M6ZJD8</accession>
<evidence type="ECO:0000313" key="2">
    <source>
        <dbReference type="EMBL" id="KAA5804932.1"/>
    </source>
</evidence>
<proteinExistence type="predicted"/>
<organism evidence="2 3">
    <name type="scientific">Alkalicaulis satelles</name>
    <dbReference type="NCBI Taxonomy" id="2609175"/>
    <lineage>
        <taxon>Bacteria</taxon>
        <taxon>Pseudomonadati</taxon>
        <taxon>Pseudomonadota</taxon>
        <taxon>Alphaproteobacteria</taxon>
        <taxon>Maricaulales</taxon>
        <taxon>Maricaulaceae</taxon>
        <taxon>Alkalicaulis</taxon>
    </lineage>
</organism>